<sequence>MADVPQAQRLSQLTGLMLRSVQSDMAELSQREADLRRNLAQLVQTKRARAAAQSSIVDVAILAGADVRWLHWVDQRRATINTELAQVLAQQEACRAKLKNVFGRDQAVHEIVKRMQSDSRILHQRRAYYVS</sequence>
<evidence type="ECO:0000256" key="1">
    <source>
        <dbReference type="SAM" id="Coils"/>
    </source>
</evidence>
<dbReference type="EMBL" id="PVTP01000005">
    <property type="protein sequence ID" value="PRY77609.1"/>
    <property type="molecule type" value="Genomic_DNA"/>
</dbReference>
<dbReference type="OrthoDB" id="7861976at2"/>
<gene>
    <name evidence="2" type="ORF">CLV80_10592</name>
</gene>
<proteinExistence type="predicted"/>
<name>A0A2T0VZ77_9RHOB</name>
<dbReference type="RefSeq" id="WP_106357141.1">
    <property type="nucleotide sequence ID" value="NZ_PVTP01000005.1"/>
</dbReference>
<feature type="coiled-coil region" evidence="1">
    <location>
        <begin position="18"/>
        <end position="45"/>
    </location>
</feature>
<keyword evidence="1" id="KW-0175">Coiled coil</keyword>
<protein>
    <submittedName>
        <fullName evidence="2">Uncharacterized protein</fullName>
    </submittedName>
</protein>
<reference evidence="2 3" key="1">
    <citation type="submission" date="2018-03" db="EMBL/GenBank/DDBJ databases">
        <title>Genomic Encyclopedia of Archaeal and Bacterial Type Strains, Phase II (KMG-II): from individual species to whole genera.</title>
        <authorList>
            <person name="Goeker M."/>
        </authorList>
    </citation>
    <scope>NUCLEOTIDE SEQUENCE [LARGE SCALE GENOMIC DNA]</scope>
    <source>
        <strain evidence="2 3">DSM 101533</strain>
    </source>
</reference>
<organism evidence="2 3">
    <name type="scientific">Yoonia maritima</name>
    <dbReference type="NCBI Taxonomy" id="1435347"/>
    <lineage>
        <taxon>Bacteria</taxon>
        <taxon>Pseudomonadati</taxon>
        <taxon>Pseudomonadota</taxon>
        <taxon>Alphaproteobacteria</taxon>
        <taxon>Rhodobacterales</taxon>
        <taxon>Paracoccaceae</taxon>
        <taxon>Yoonia</taxon>
    </lineage>
</organism>
<dbReference type="AlphaFoldDB" id="A0A2T0VZ77"/>
<evidence type="ECO:0000313" key="3">
    <source>
        <dbReference type="Proteomes" id="UP000238007"/>
    </source>
</evidence>
<evidence type="ECO:0000313" key="2">
    <source>
        <dbReference type="EMBL" id="PRY77609.1"/>
    </source>
</evidence>
<accession>A0A2T0VZ77</accession>
<dbReference type="Proteomes" id="UP000238007">
    <property type="component" value="Unassembled WGS sequence"/>
</dbReference>
<comment type="caution">
    <text evidence="2">The sequence shown here is derived from an EMBL/GenBank/DDBJ whole genome shotgun (WGS) entry which is preliminary data.</text>
</comment>
<keyword evidence="3" id="KW-1185">Reference proteome</keyword>